<keyword evidence="1" id="KW-1185">Reference proteome</keyword>
<gene>
    <name evidence="2" type="primary">LOC130471427</name>
</gene>
<sequence length="275" mass="31596">MALGRYLGAHFSGYTPTRADYRRIMQKNESRINPWQANFLSKAGRMTLIQSNLEALPAYICSSFLLPQKTCLQLDGVHRQFFWNQSKLGYALPLIAWKKVCQPKDQGGLGLRRSYPLNKAFIAKLGWKILTDENNLWAKIMRKKYLQNNNFFSVKKKTRDSPIWSSILNQREILRKGIRWKLGNGNTINFWKDNWIGQYALSDLSGISSNHIMEDYTVSFFIDETKNWDIGKLSSVLPPETVQKIRGIPIPVNDLQDIPIWGCTNSGEFSVKSAT</sequence>
<evidence type="ECO:0000313" key="2">
    <source>
        <dbReference type="RefSeq" id="XP_056697525.1"/>
    </source>
</evidence>
<accession>A0ABM3RPI5</accession>
<dbReference type="GeneID" id="130471427"/>
<dbReference type="Proteomes" id="UP000813463">
    <property type="component" value="Chromosome 4"/>
</dbReference>
<protein>
    <submittedName>
        <fullName evidence="2">Uncharacterized mitochondrial protein AtMg00310-like</fullName>
    </submittedName>
</protein>
<reference evidence="1" key="1">
    <citation type="journal article" date="2021" name="Nat. Commun.">
        <title>Genomic analyses provide insights into spinach domestication and the genetic basis of agronomic traits.</title>
        <authorList>
            <person name="Cai X."/>
            <person name="Sun X."/>
            <person name="Xu C."/>
            <person name="Sun H."/>
            <person name="Wang X."/>
            <person name="Ge C."/>
            <person name="Zhang Z."/>
            <person name="Wang Q."/>
            <person name="Fei Z."/>
            <person name="Jiao C."/>
            <person name="Wang Q."/>
        </authorList>
    </citation>
    <scope>NUCLEOTIDE SEQUENCE [LARGE SCALE GENOMIC DNA]</scope>
    <source>
        <strain evidence="1">cv. Varoflay</strain>
    </source>
</reference>
<dbReference type="RefSeq" id="XP_056697525.1">
    <property type="nucleotide sequence ID" value="XM_056841547.1"/>
</dbReference>
<proteinExistence type="predicted"/>
<reference evidence="2" key="2">
    <citation type="submission" date="2025-08" db="UniProtKB">
        <authorList>
            <consortium name="RefSeq"/>
        </authorList>
    </citation>
    <scope>IDENTIFICATION</scope>
    <source>
        <tissue evidence="2">Leaf</tissue>
    </source>
</reference>
<name>A0ABM3RPI5_SPIOL</name>
<dbReference type="PANTHER" id="PTHR33116:SF78">
    <property type="entry name" value="OS12G0587133 PROTEIN"/>
    <property type="match status" value="1"/>
</dbReference>
<evidence type="ECO:0000313" key="1">
    <source>
        <dbReference type="Proteomes" id="UP000813463"/>
    </source>
</evidence>
<organism evidence="1 2">
    <name type="scientific">Spinacia oleracea</name>
    <name type="common">Spinach</name>
    <dbReference type="NCBI Taxonomy" id="3562"/>
    <lineage>
        <taxon>Eukaryota</taxon>
        <taxon>Viridiplantae</taxon>
        <taxon>Streptophyta</taxon>
        <taxon>Embryophyta</taxon>
        <taxon>Tracheophyta</taxon>
        <taxon>Spermatophyta</taxon>
        <taxon>Magnoliopsida</taxon>
        <taxon>eudicotyledons</taxon>
        <taxon>Gunneridae</taxon>
        <taxon>Pentapetalae</taxon>
        <taxon>Caryophyllales</taxon>
        <taxon>Chenopodiaceae</taxon>
        <taxon>Chenopodioideae</taxon>
        <taxon>Anserineae</taxon>
        <taxon>Spinacia</taxon>
    </lineage>
</organism>
<dbReference type="PANTHER" id="PTHR33116">
    <property type="entry name" value="REVERSE TRANSCRIPTASE ZINC-BINDING DOMAIN-CONTAINING PROTEIN-RELATED-RELATED"/>
    <property type="match status" value="1"/>
</dbReference>